<dbReference type="SUPFAM" id="SSF90123">
    <property type="entry name" value="ABC transporter transmembrane region"/>
    <property type="match status" value="1"/>
</dbReference>
<evidence type="ECO:0000259" key="8">
    <source>
        <dbReference type="PROSITE" id="PS50893"/>
    </source>
</evidence>
<dbReference type="Gene3D" id="1.20.1560.10">
    <property type="entry name" value="ABC transporter type 1, transmembrane domain"/>
    <property type="match status" value="1"/>
</dbReference>
<dbReference type="PANTHER" id="PTHR24221">
    <property type="entry name" value="ATP-BINDING CASSETTE SUB-FAMILY B"/>
    <property type="match status" value="1"/>
</dbReference>
<feature type="transmembrane region" description="Helical" evidence="7">
    <location>
        <begin position="147"/>
        <end position="164"/>
    </location>
</feature>
<evidence type="ECO:0000256" key="4">
    <source>
        <dbReference type="ARBA" id="ARBA00022840"/>
    </source>
</evidence>
<dbReference type="GO" id="GO:0016887">
    <property type="term" value="F:ATP hydrolysis activity"/>
    <property type="evidence" value="ECO:0007669"/>
    <property type="project" value="InterPro"/>
</dbReference>
<dbReference type="Proteomes" id="UP000603865">
    <property type="component" value="Unassembled WGS sequence"/>
</dbReference>
<dbReference type="PROSITE" id="PS50929">
    <property type="entry name" value="ABC_TM1F"/>
    <property type="match status" value="1"/>
</dbReference>
<reference evidence="10" key="1">
    <citation type="journal article" date="2014" name="Int. J. Syst. Evol. Microbiol.">
        <title>Complete genome sequence of Corynebacterium casei LMG S-19264T (=DSM 44701T), isolated from a smear-ripened cheese.</title>
        <authorList>
            <consortium name="US DOE Joint Genome Institute (JGI-PGF)"/>
            <person name="Walter F."/>
            <person name="Albersmeier A."/>
            <person name="Kalinowski J."/>
            <person name="Ruckert C."/>
        </authorList>
    </citation>
    <scope>NUCLEOTIDE SEQUENCE</scope>
    <source>
        <strain evidence="10">JCM 31311</strain>
    </source>
</reference>
<feature type="domain" description="ABC transmembrane type-1" evidence="9">
    <location>
        <begin position="8"/>
        <end position="180"/>
    </location>
</feature>
<dbReference type="GO" id="GO:0005524">
    <property type="term" value="F:ATP binding"/>
    <property type="evidence" value="ECO:0007669"/>
    <property type="project" value="UniProtKB-KW"/>
</dbReference>
<dbReference type="PANTHER" id="PTHR24221:SF654">
    <property type="entry name" value="ATP-BINDING CASSETTE SUB-FAMILY B MEMBER 6"/>
    <property type="match status" value="1"/>
</dbReference>
<feature type="transmembrane region" description="Helical" evidence="7">
    <location>
        <begin position="232"/>
        <end position="250"/>
    </location>
</feature>
<dbReference type="InterPro" id="IPR003439">
    <property type="entry name" value="ABC_transporter-like_ATP-bd"/>
</dbReference>
<protein>
    <submittedName>
        <fullName evidence="10">Thiol reductant ABC exporter subunit CydC</fullName>
    </submittedName>
</protein>
<comment type="subcellular location">
    <subcellularLocation>
        <location evidence="1">Cell membrane</location>
        <topology evidence="1">Multi-pass membrane protein</topology>
    </subcellularLocation>
</comment>
<evidence type="ECO:0000256" key="6">
    <source>
        <dbReference type="ARBA" id="ARBA00023136"/>
    </source>
</evidence>
<dbReference type="RefSeq" id="WP_189090002.1">
    <property type="nucleotide sequence ID" value="NZ_BMQL01000009.1"/>
</dbReference>
<feature type="domain" description="ABC transporter" evidence="8">
    <location>
        <begin position="312"/>
        <end position="526"/>
    </location>
</feature>
<feature type="transmembrane region" description="Helical" evidence="7">
    <location>
        <begin position="122"/>
        <end position="141"/>
    </location>
</feature>
<dbReference type="InterPro" id="IPR003593">
    <property type="entry name" value="AAA+_ATPase"/>
</dbReference>
<dbReference type="SMART" id="SM00382">
    <property type="entry name" value="AAA"/>
    <property type="match status" value="1"/>
</dbReference>
<name>A0A918C674_9DEIO</name>
<dbReference type="GO" id="GO:0140359">
    <property type="term" value="F:ABC-type transporter activity"/>
    <property type="evidence" value="ECO:0007669"/>
    <property type="project" value="InterPro"/>
</dbReference>
<keyword evidence="6 7" id="KW-0472">Membrane</keyword>
<evidence type="ECO:0000256" key="7">
    <source>
        <dbReference type="SAM" id="Phobius"/>
    </source>
</evidence>
<accession>A0A918C674</accession>
<keyword evidence="5 7" id="KW-1133">Transmembrane helix</keyword>
<evidence type="ECO:0000313" key="11">
    <source>
        <dbReference type="Proteomes" id="UP000603865"/>
    </source>
</evidence>
<dbReference type="SUPFAM" id="SSF52540">
    <property type="entry name" value="P-loop containing nucleoside triphosphate hydrolases"/>
    <property type="match status" value="1"/>
</dbReference>
<dbReference type="PROSITE" id="PS00211">
    <property type="entry name" value="ABC_TRANSPORTER_1"/>
    <property type="match status" value="1"/>
</dbReference>
<keyword evidence="2 7" id="KW-0812">Transmembrane</keyword>
<dbReference type="Pfam" id="PF00005">
    <property type="entry name" value="ABC_tran"/>
    <property type="match status" value="1"/>
</dbReference>
<sequence>MNAYRWPLLLGLLATLCGVGLTASGGALLVRSAQHPATLLALGVLTTGVRAFGLGRSGLRYAERLLSHAAALEQAQALRARLYARLAPLGRELPATHGTGALLIRAGADVDARTFQTLRADLPLWTYLSLSALLTLGLGLLDPLSALIAGPLLLLTAWVPLALSRQAAGLADLRAALDAQHAGLLLALSGFGGELAGREAQARLSPLQRELTNTEAALAALPARFTVVREGLAALALGLLLWRLGPLVAAGVLAPAWLAAGALGIVSAFDAASVLAGLPAARAEGRGAAARLAELEHSAPSVTAPPVPLDIPAVLDLSFRAVHLFASSPQTAALNLSIPAGTTVALIGDSGAGKTTLLRLLARDHDPVGGNITAGGTSLRAFDPALWRQRLSVLDQDAALIDGTLAANLRLAAPAAPDAELRERLDELGLTHLPLTAWVGEGGARLSGGERQRVALARALLRPSDVLLLDEPTAHLDADTEPLAVQAIQRRRAGRTLILATHRPAPLALAQQIYRLHAGTLTLLEISHGL</sequence>
<gene>
    <name evidence="10" type="ORF">GCM10008957_20540</name>
</gene>
<dbReference type="InterPro" id="IPR036640">
    <property type="entry name" value="ABC1_TM_sf"/>
</dbReference>
<dbReference type="InterPro" id="IPR011527">
    <property type="entry name" value="ABC1_TM_dom"/>
</dbReference>
<evidence type="ECO:0000256" key="1">
    <source>
        <dbReference type="ARBA" id="ARBA00004651"/>
    </source>
</evidence>
<dbReference type="InterPro" id="IPR017871">
    <property type="entry name" value="ABC_transporter-like_CS"/>
</dbReference>
<comment type="caution">
    <text evidence="10">The sequence shown here is derived from an EMBL/GenBank/DDBJ whole genome shotgun (WGS) entry which is preliminary data.</text>
</comment>
<dbReference type="EMBL" id="BMQL01000009">
    <property type="protein sequence ID" value="GGR07747.1"/>
    <property type="molecule type" value="Genomic_DNA"/>
</dbReference>
<dbReference type="CDD" id="cd03228">
    <property type="entry name" value="ABCC_MRP_Like"/>
    <property type="match status" value="1"/>
</dbReference>
<dbReference type="InterPro" id="IPR039421">
    <property type="entry name" value="Type_1_exporter"/>
</dbReference>
<evidence type="ECO:0000256" key="5">
    <source>
        <dbReference type="ARBA" id="ARBA00022989"/>
    </source>
</evidence>
<reference evidence="10" key="2">
    <citation type="submission" date="2020-09" db="EMBL/GenBank/DDBJ databases">
        <authorList>
            <person name="Sun Q."/>
            <person name="Ohkuma M."/>
        </authorList>
    </citation>
    <scope>NUCLEOTIDE SEQUENCE</scope>
    <source>
        <strain evidence="10">JCM 31311</strain>
    </source>
</reference>
<dbReference type="InterPro" id="IPR027417">
    <property type="entry name" value="P-loop_NTPase"/>
</dbReference>
<evidence type="ECO:0000256" key="3">
    <source>
        <dbReference type="ARBA" id="ARBA00022741"/>
    </source>
</evidence>
<dbReference type="PROSITE" id="PS50893">
    <property type="entry name" value="ABC_TRANSPORTER_2"/>
    <property type="match status" value="1"/>
</dbReference>
<keyword evidence="11" id="KW-1185">Reference proteome</keyword>
<keyword evidence="3" id="KW-0547">Nucleotide-binding</keyword>
<organism evidence="10 11">
    <name type="scientific">Deinococcus ruber</name>
    <dbReference type="NCBI Taxonomy" id="1848197"/>
    <lineage>
        <taxon>Bacteria</taxon>
        <taxon>Thermotogati</taxon>
        <taxon>Deinococcota</taxon>
        <taxon>Deinococci</taxon>
        <taxon>Deinococcales</taxon>
        <taxon>Deinococcaceae</taxon>
        <taxon>Deinococcus</taxon>
    </lineage>
</organism>
<evidence type="ECO:0000256" key="2">
    <source>
        <dbReference type="ARBA" id="ARBA00022692"/>
    </source>
</evidence>
<proteinExistence type="predicted"/>
<dbReference type="Gene3D" id="3.40.50.300">
    <property type="entry name" value="P-loop containing nucleotide triphosphate hydrolases"/>
    <property type="match status" value="1"/>
</dbReference>
<evidence type="ECO:0000313" key="10">
    <source>
        <dbReference type="EMBL" id="GGR07747.1"/>
    </source>
</evidence>
<dbReference type="GO" id="GO:0005886">
    <property type="term" value="C:plasma membrane"/>
    <property type="evidence" value="ECO:0007669"/>
    <property type="project" value="UniProtKB-SubCell"/>
</dbReference>
<keyword evidence="4" id="KW-0067">ATP-binding</keyword>
<feature type="transmembrane region" description="Helical" evidence="7">
    <location>
        <begin position="37"/>
        <end position="55"/>
    </location>
</feature>
<evidence type="ECO:0000259" key="9">
    <source>
        <dbReference type="PROSITE" id="PS50929"/>
    </source>
</evidence>
<dbReference type="AlphaFoldDB" id="A0A918C674"/>